<accession>A0A2V1IPK2</accession>
<feature type="domain" description="DprA winged helix" evidence="3">
    <location>
        <begin position="308"/>
        <end position="362"/>
    </location>
</feature>
<dbReference type="PANTHER" id="PTHR43022">
    <property type="entry name" value="PROTEIN SMF"/>
    <property type="match status" value="1"/>
</dbReference>
<dbReference type="InterPro" id="IPR057666">
    <property type="entry name" value="DrpA_SLOG"/>
</dbReference>
<evidence type="ECO:0000256" key="1">
    <source>
        <dbReference type="ARBA" id="ARBA00006525"/>
    </source>
</evidence>
<dbReference type="InterPro" id="IPR003488">
    <property type="entry name" value="DprA"/>
</dbReference>
<keyword evidence="5" id="KW-1185">Reference proteome</keyword>
<dbReference type="NCBIfam" id="TIGR00732">
    <property type="entry name" value="dprA"/>
    <property type="match status" value="1"/>
</dbReference>
<evidence type="ECO:0000313" key="4">
    <source>
        <dbReference type="EMBL" id="PWB02122.1"/>
    </source>
</evidence>
<proteinExistence type="inferred from homology"/>
<evidence type="ECO:0000259" key="2">
    <source>
        <dbReference type="Pfam" id="PF02481"/>
    </source>
</evidence>
<organism evidence="4 5">
    <name type="scientific">Duncaniella muris</name>
    <dbReference type="NCBI Taxonomy" id="2094150"/>
    <lineage>
        <taxon>Bacteria</taxon>
        <taxon>Pseudomonadati</taxon>
        <taxon>Bacteroidota</taxon>
        <taxon>Bacteroidia</taxon>
        <taxon>Bacteroidales</taxon>
        <taxon>Muribaculaceae</taxon>
        <taxon>Duncaniella</taxon>
    </lineage>
</organism>
<protein>
    <submittedName>
        <fullName evidence="4">DNA-protecting protein DprA</fullName>
    </submittedName>
</protein>
<dbReference type="EMBL" id="PUEC01000015">
    <property type="protein sequence ID" value="PWB02122.1"/>
    <property type="molecule type" value="Genomic_DNA"/>
</dbReference>
<dbReference type="Pfam" id="PF02481">
    <property type="entry name" value="DNA_processg_A"/>
    <property type="match status" value="1"/>
</dbReference>
<dbReference type="SUPFAM" id="SSF102405">
    <property type="entry name" value="MCP/YpsA-like"/>
    <property type="match status" value="1"/>
</dbReference>
<name>A0A2V1IPK2_9BACT</name>
<sequence length="367" mass="39825">MEPLVSQIAFSSLRSLSPELADAILDRTGSEEAFFRLSESQLSAVMGFANRLFSQKVRDEALEKARSEADFVESNSIRAIYFRNPDYPHRLLQCDDAPLMLYMLGDCDLNSRRVVSIVGTRHATAYGCDFTERFVRELSDIMAEKPVIVSGLAYGIDIAAHRAALKAGLPTIAVVAHGLNTVYPPAHRPTAVEMIRSGGGMLTDYPSSASIHKGNFLARNRIVAGLADALVVAESASKGGALVTARLAAGYNRDVFALPGRTSDRYSAGCNALIADHVAGLVSSAADFASQMRWPTAETVPIQPSLFQELAPEEQAVIDLLTDRGEATLNDLTARIDIPTPRLMAMLIDLEFRSLILAIPGGRYRLR</sequence>
<dbReference type="AlphaFoldDB" id="A0A2V1IPK2"/>
<evidence type="ECO:0000313" key="5">
    <source>
        <dbReference type="Proteomes" id="UP000244905"/>
    </source>
</evidence>
<dbReference type="Gene3D" id="3.40.50.450">
    <property type="match status" value="1"/>
</dbReference>
<dbReference type="InterPro" id="IPR041614">
    <property type="entry name" value="DprA_WH"/>
</dbReference>
<feature type="domain" description="Smf/DprA SLOG" evidence="2">
    <location>
        <begin position="80"/>
        <end position="292"/>
    </location>
</feature>
<dbReference type="GO" id="GO:0009294">
    <property type="term" value="P:DNA-mediated transformation"/>
    <property type="evidence" value="ECO:0007669"/>
    <property type="project" value="InterPro"/>
</dbReference>
<dbReference type="RefSeq" id="WP_107032331.1">
    <property type="nucleotide sequence ID" value="NZ_CAJSYL010000004.1"/>
</dbReference>
<evidence type="ECO:0000259" key="3">
    <source>
        <dbReference type="Pfam" id="PF17782"/>
    </source>
</evidence>
<comment type="caution">
    <text evidence="4">The sequence shown here is derived from an EMBL/GenBank/DDBJ whole genome shotgun (WGS) entry which is preliminary data.</text>
</comment>
<dbReference type="PANTHER" id="PTHR43022:SF1">
    <property type="entry name" value="PROTEIN SMF"/>
    <property type="match status" value="1"/>
</dbReference>
<dbReference type="Pfam" id="PF17782">
    <property type="entry name" value="WHD_DprA"/>
    <property type="match status" value="1"/>
</dbReference>
<dbReference type="GeneID" id="82526189"/>
<gene>
    <name evidence="4" type="primary">dprA</name>
    <name evidence="4" type="ORF">C5O23_07510</name>
</gene>
<dbReference type="Proteomes" id="UP000244905">
    <property type="component" value="Unassembled WGS sequence"/>
</dbReference>
<reference evidence="5" key="1">
    <citation type="submission" date="2018-02" db="EMBL/GenBank/DDBJ databases">
        <authorList>
            <person name="Clavel T."/>
            <person name="Strowig T."/>
        </authorList>
    </citation>
    <scope>NUCLEOTIDE SEQUENCE [LARGE SCALE GENOMIC DNA]</scope>
    <source>
        <strain evidence="5">DSM 103720</strain>
    </source>
</reference>
<comment type="similarity">
    <text evidence="1">Belongs to the DprA/Smf family.</text>
</comment>